<evidence type="ECO:0000256" key="1">
    <source>
        <dbReference type="SAM" id="Phobius"/>
    </source>
</evidence>
<feature type="transmembrane region" description="Helical" evidence="1">
    <location>
        <begin position="12"/>
        <end position="34"/>
    </location>
</feature>
<evidence type="ECO:0000313" key="3">
    <source>
        <dbReference type="Proteomes" id="UP000298588"/>
    </source>
</evidence>
<dbReference type="OrthoDB" id="9946159at2"/>
<keyword evidence="1" id="KW-0812">Transmembrane</keyword>
<dbReference type="AlphaFoldDB" id="A0A4D7QPU1"/>
<accession>A0A4D7QPU1</accession>
<protein>
    <submittedName>
        <fullName evidence="2">Uncharacterized protein</fullName>
    </submittedName>
</protein>
<feature type="transmembrane region" description="Helical" evidence="1">
    <location>
        <begin position="101"/>
        <end position="126"/>
    </location>
</feature>
<proteinExistence type="predicted"/>
<keyword evidence="1" id="KW-0472">Membrane</keyword>
<feature type="transmembrane region" description="Helical" evidence="1">
    <location>
        <begin position="132"/>
        <end position="152"/>
    </location>
</feature>
<dbReference type="EMBL" id="CP039865">
    <property type="protein sequence ID" value="QCK87983.1"/>
    <property type="molecule type" value="Genomic_DNA"/>
</dbReference>
<gene>
    <name evidence="2" type="ORF">E8L99_20610</name>
</gene>
<dbReference type="RefSeq" id="WP_137101311.1">
    <property type="nucleotide sequence ID" value="NZ_CP039865.1"/>
</dbReference>
<organism evidence="2 3">
    <name type="scientific">Phreatobacter aquaticus</name>
    <dbReference type="NCBI Taxonomy" id="2570229"/>
    <lineage>
        <taxon>Bacteria</taxon>
        <taxon>Pseudomonadati</taxon>
        <taxon>Pseudomonadota</taxon>
        <taxon>Alphaproteobacteria</taxon>
        <taxon>Hyphomicrobiales</taxon>
        <taxon>Phreatobacteraceae</taxon>
        <taxon>Phreatobacter</taxon>
    </lineage>
</organism>
<dbReference type="Proteomes" id="UP000298588">
    <property type="component" value="Chromosome"/>
</dbReference>
<keyword evidence="1" id="KW-1133">Transmembrane helix</keyword>
<dbReference type="KEGG" id="paqt:E8L99_20610"/>
<name>A0A4D7QPU1_9HYPH</name>
<evidence type="ECO:0000313" key="2">
    <source>
        <dbReference type="EMBL" id="QCK87983.1"/>
    </source>
</evidence>
<reference evidence="2 3" key="1">
    <citation type="submission" date="2019-04" db="EMBL/GenBank/DDBJ databases">
        <title>Phreatobacter aquaticus sp. nov.</title>
        <authorList>
            <person name="Choi A."/>
            <person name="Baek K."/>
        </authorList>
    </citation>
    <scope>NUCLEOTIDE SEQUENCE [LARGE SCALE GENOMIC DNA]</scope>
    <source>
        <strain evidence="2 3">NMCR1094</strain>
    </source>
</reference>
<feature type="transmembrane region" description="Helical" evidence="1">
    <location>
        <begin position="66"/>
        <end position="89"/>
    </location>
</feature>
<sequence length="163" mass="17468">MHKWFVSRPSNLAHCLAIGWGLCFLVDGLLRLFVPTKLWLFRAIGTNIEPHMAQIFSGMGWPILKLYLLLPFVGCLELTIAAFLAAALYEMRSLDSDDSIPGTAMLAMGLAMALAGLGVMAAAGVASGHAKQVIGAIWPLAMALAASLLAVLGERAEGERRFE</sequence>
<keyword evidence="3" id="KW-1185">Reference proteome</keyword>